<keyword evidence="2" id="KW-1185">Reference proteome</keyword>
<dbReference type="EMBL" id="JAGFBS010000007">
    <property type="protein sequence ID" value="KAG6378234.1"/>
    <property type="molecule type" value="Genomic_DNA"/>
</dbReference>
<organism evidence="1 2">
    <name type="scientific">Boletus reticuloceps</name>
    <dbReference type="NCBI Taxonomy" id="495285"/>
    <lineage>
        <taxon>Eukaryota</taxon>
        <taxon>Fungi</taxon>
        <taxon>Dikarya</taxon>
        <taxon>Basidiomycota</taxon>
        <taxon>Agaricomycotina</taxon>
        <taxon>Agaricomycetes</taxon>
        <taxon>Agaricomycetidae</taxon>
        <taxon>Boletales</taxon>
        <taxon>Boletineae</taxon>
        <taxon>Boletaceae</taxon>
        <taxon>Boletoideae</taxon>
        <taxon>Boletus</taxon>
    </lineage>
</organism>
<protein>
    <submittedName>
        <fullName evidence="1">Uncharacterized protein</fullName>
    </submittedName>
</protein>
<dbReference type="OrthoDB" id="2693411at2759"/>
<evidence type="ECO:0000313" key="1">
    <source>
        <dbReference type="EMBL" id="KAG6378234.1"/>
    </source>
</evidence>
<reference evidence="1" key="1">
    <citation type="submission" date="2021-03" db="EMBL/GenBank/DDBJ databases">
        <title>Evolutionary innovations through gain and loss of genes in the ectomycorrhizal Boletales.</title>
        <authorList>
            <person name="Wu G."/>
            <person name="Miyauchi S."/>
            <person name="Morin E."/>
            <person name="Yang Z.-L."/>
            <person name="Xu J."/>
            <person name="Martin F.M."/>
        </authorList>
    </citation>
    <scope>NUCLEOTIDE SEQUENCE</scope>
    <source>
        <strain evidence="1">BR01</strain>
    </source>
</reference>
<accession>A0A8I2YS13</accession>
<proteinExistence type="predicted"/>
<gene>
    <name evidence="1" type="ORF">JVT61DRAFT_13935</name>
</gene>
<sequence length="217" mass="25291">MSRITGDQLEFLEAQEVEQRKLLETKSFAKFWPLVFENWFKRYPEHVVLFPNIPMDQPLTKAQEDELGVAIQKRQTKIQGWFRWRMNASRVKRAANRQQPNLMSALASGKSRAQNKVEIYSEKFFTQKVKPLLDAEVAAGNVNSRGGKLVAGRRICHNLLENEDEEVIAEINRIYEAEIEAERRKRSEEQEKGEETDRDAIAAYIMLDTTNFNEPWC</sequence>
<comment type="caution">
    <text evidence="1">The sequence shown here is derived from an EMBL/GenBank/DDBJ whole genome shotgun (WGS) entry which is preliminary data.</text>
</comment>
<evidence type="ECO:0000313" key="2">
    <source>
        <dbReference type="Proteomes" id="UP000683000"/>
    </source>
</evidence>
<dbReference type="Proteomes" id="UP000683000">
    <property type="component" value="Unassembled WGS sequence"/>
</dbReference>
<dbReference type="AlphaFoldDB" id="A0A8I2YS13"/>
<name>A0A8I2YS13_9AGAM</name>